<feature type="non-terminal residue" evidence="2">
    <location>
        <position position="1"/>
    </location>
</feature>
<dbReference type="Proteomes" id="UP000324897">
    <property type="component" value="Unassembled WGS sequence"/>
</dbReference>
<keyword evidence="3" id="KW-1185">Reference proteome</keyword>
<dbReference type="Gramene" id="TVU01403">
    <property type="protein sequence ID" value="TVU01403"/>
    <property type="gene ID" value="EJB05_53172"/>
</dbReference>
<accession>A0A5J9SQW1</accession>
<feature type="region of interest" description="Disordered" evidence="1">
    <location>
        <begin position="1"/>
        <end position="24"/>
    </location>
</feature>
<evidence type="ECO:0000313" key="2">
    <source>
        <dbReference type="EMBL" id="TVU01403.1"/>
    </source>
</evidence>
<evidence type="ECO:0000256" key="1">
    <source>
        <dbReference type="SAM" id="MobiDB-lite"/>
    </source>
</evidence>
<organism evidence="2 3">
    <name type="scientific">Eragrostis curvula</name>
    <name type="common">weeping love grass</name>
    <dbReference type="NCBI Taxonomy" id="38414"/>
    <lineage>
        <taxon>Eukaryota</taxon>
        <taxon>Viridiplantae</taxon>
        <taxon>Streptophyta</taxon>
        <taxon>Embryophyta</taxon>
        <taxon>Tracheophyta</taxon>
        <taxon>Spermatophyta</taxon>
        <taxon>Magnoliopsida</taxon>
        <taxon>Liliopsida</taxon>
        <taxon>Poales</taxon>
        <taxon>Poaceae</taxon>
        <taxon>PACMAD clade</taxon>
        <taxon>Chloridoideae</taxon>
        <taxon>Eragrostideae</taxon>
        <taxon>Eragrostidinae</taxon>
        <taxon>Eragrostis</taxon>
    </lineage>
</organism>
<dbReference type="AlphaFoldDB" id="A0A5J9SQW1"/>
<name>A0A5J9SQW1_9POAL</name>
<comment type="caution">
    <text evidence="2">The sequence shown here is derived from an EMBL/GenBank/DDBJ whole genome shotgun (WGS) entry which is preliminary data.</text>
</comment>
<reference evidence="2 3" key="1">
    <citation type="journal article" date="2019" name="Sci. Rep.">
        <title>A high-quality genome of Eragrostis curvula grass provides insights into Poaceae evolution and supports new strategies to enhance forage quality.</title>
        <authorList>
            <person name="Carballo J."/>
            <person name="Santos B.A.C.M."/>
            <person name="Zappacosta D."/>
            <person name="Garbus I."/>
            <person name="Selva J.P."/>
            <person name="Gallo C.A."/>
            <person name="Diaz A."/>
            <person name="Albertini E."/>
            <person name="Caccamo M."/>
            <person name="Echenique V."/>
        </authorList>
    </citation>
    <scope>NUCLEOTIDE SEQUENCE [LARGE SCALE GENOMIC DNA]</scope>
    <source>
        <strain evidence="3">cv. Victoria</strain>
        <tissue evidence="2">Leaf</tissue>
    </source>
</reference>
<proteinExistence type="predicted"/>
<sequence length="59" mass="6412">MVLKELGRAGMPRMSSRTRGTGDLLVPSGRRVHFGCFQVLHGDRCAGQEGPDARSQCLL</sequence>
<evidence type="ECO:0000313" key="3">
    <source>
        <dbReference type="Proteomes" id="UP000324897"/>
    </source>
</evidence>
<gene>
    <name evidence="2" type="ORF">EJB05_53172</name>
</gene>
<dbReference type="EMBL" id="RWGY01000449">
    <property type="protein sequence ID" value="TVU01403.1"/>
    <property type="molecule type" value="Genomic_DNA"/>
</dbReference>
<protein>
    <submittedName>
        <fullName evidence="2">Uncharacterized protein</fullName>
    </submittedName>
</protein>